<dbReference type="RefSeq" id="WP_213008746.1">
    <property type="nucleotide sequence ID" value="NZ_BOQN01000061.1"/>
</dbReference>
<keyword evidence="2" id="KW-1185">Reference proteome</keyword>
<organism evidence="1 2">
    <name type="scientific">Paractinoplanes toevensis</name>
    <dbReference type="NCBI Taxonomy" id="571911"/>
    <lineage>
        <taxon>Bacteria</taxon>
        <taxon>Bacillati</taxon>
        <taxon>Actinomycetota</taxon>
        <taxon>Actinomycetes</taxon>
        <taxon>Micromonosporales</taxon>
        <taxon>Micromonosporaceae</taxon>
        <taxon>Paractinoplanes</taxon>
    </lineage>
</organism>
<dbReference type="AlphaFoldDB" id="A0A919TC53"/>
<reference evidence="1 2" key="1">
    <citation type="submission" date="2021-03" db="EMBL/GenBank/DDBJ databases">
        <title>Whole genome shotgun sequence of Actinoplanes toevensis NBRC 105298.</title>
        <authorList>
            <person name="Komaki H."/>
            <person name="Tamura T."/>
        </authorList>
    </citation>
    <scope>NUCLEOTIDE SEQUENCE [LARGE SCALE GENOMIC DNA]</scope>
    <source>
        <strain evidence="1 2">NBRC 105298</strain>
    </source>
</reference>
<evidence type="ECO:0000313" key="1">
    <source>
        <dbReference type="EMBL" id="GIM92903.1"/>
    </source>
</evidence>
<evidence type="ECO:0000313" key="2">
    <source>
        <dbReference type="Proteomes" id="UP000677082"/>
    </source>
</evidence>
<gene>
    <name evidence="1" type="ORF">Ato02nite_046960</name>
</gene>
<comment type="caution">
    <text evidence="1">The sequence shown here is derived from an EMBL/GenBank/DDBJ whole genome shotgun (WGS) entry which is preliminary data.</text>
</comment>
<dbReference type="EMBL" id="BOQN01000061">
    <property type="protein sequence ID" value="GIM92903.1"/>
    <property type="molecule type" value="Genomic_DNA"/>
</dbReference>
<sequence>MAEYDAEQLSAGFRARNMLAGYVRRGGRPKAVAPTIPLRAGEKQYGWFPVTVDRRERQIAVITNLRLIAGEEFALWQFTGVRAIPGEWSVALEVRGRDVPLVLSGPWVPWMSVVICAELYGTAWPPGPAPAPRRRQVAACAGRRNG</sequence>
<protein>
    <submittedName>
        <fullName evidence="1">Uncharacterized protein</fullName>
    </submittedName>
</protein>
<name>A0A919TC53_9ACTN</name>
<accession>A0A919TC53</accession>
<dbReference type="Proteomes" id="UP000677082">
    <property type="component" value="Unassembled WGS sequence"/>
</dbReference>
<proteinExistence type="predicted"/>